<dbReference type="AlphaFoldDB" id="A0A8G2E2V6"/>
<comment type="caution">
    <text evidence="2">The sequence shown here is derived from an EMBL/GenBank/DDBJ whole genome shotgun (WGS) entry which is preliminary data.</text>
</comment>
<dbReference type="EMBL" id="PKLL01000009">
    <property type="protein sequence ID" value="RZE26217.1"/>
    <property type="molecule type" value="Genomic_DNA"/>
</dbReference>
<dbReference type="GO" id="GO:0004519">
    <property type="term" value="F:endonuclease activity"/>
    <property type="evidence" value="ECO:0007669"/>
    <property type="project" value="InterPro"/>
</dbReference>
<sequence>MLQLDIPEVTVAEAAAAVTQRMRRQPHSTRIQARTSDMETAEMLYIAAGHDGNLHNLSGDLPPTESDGEYLIFAYDGGLVTSRAGRDIYDQILVGAPFERCPLCGRGIATTLDHQLPKSEYPILAITPANLVPACSTCNQKKSSKDPADASEMLLHPYFDELGTSRWLGASIHEESPARAEYFVKPSDKWGATFSERVVRHFDFFGLRRQYALAAAGKLATDRLQHAGLLQRVGPDELRLHLQEAAEGFWSTAGNTWEGALCSALAESDWYVNGGMNEV</sequence>
<dbReference type="InterPro" id="IPR003615">
    <property type="entry name" value="HNH_nuc"/>
</dbReference>
<dbReference type="GO" id="GO:0003676">
    <property type="term" value="F:nucleic acid binding"/>
    <property type="evidence" value="ECO:0007669"/>
    <property type="project" value="InterPro"/>
</dbReference>
<protein>
    <recommendedName>
        <fullName evidence="1">HNH domain-containing protein</fullName>
    </recommendedName>
</protein>
<gene>
    <name evidence="2" type="ORF">C0Q92_08370</name>
</gene>
<accession>A0A8G2E2V6</accession>
<feature type="domain" description="HNH" evidence="1">
    <location>
        <begin position="101"/>
        <end position="144"/>
    </location>
</feature>
<reference evidence="2 3" key="1">
    <citation type="submission" date="2017-12" db="EMBL/GenBank/DDBJ databases">
        <title>Population genomics insights into the ecological differentiation and adaptive evolution in streptomycetes.</title>
        <authorList>
            <person name="Li Y."/>
            <person name="Huang Y."/>
        </authorList>
    </citation>
    <scope>NUCLEOTIDE SEQUENCE [LARGE SCALE GENOMIC DNA]</scope>
    <source>
        <strain evidence="2 3">NBRC 100770</strain>
    </source>
</reference>
<proteinExistence type="predicted"/>
<dbReference type="Proteomes" id="UP000292693">
    <property type="component" value="Unassembled WGS sequence"/>
</dbReference>
<name>A0A8G2E2V6_9ACTN</name>
<dbReference type="Gene3D" id="1.10.30.50">
    <property type="match status" value="1"/>
</dbReference>
<organism evidence="2 3">
    <name type="scientific">Streptomyces albidoflavus</name>
    <dbReference type="NCBI Taxonomy" id="1886"/>
    <lineage>
        <taxon>Bacteria</taxon>
        <taxon>Bacillati</taxon>
        <taxon>Actinomycetota</taxon>
        <taxon>Actinomycetes</taxon>
        <taxon>Kitasatosporales</taxon>
        <taxon>Streptomycetaceae</taxon>
        <taxon>Streptomyces</taxon>
        <taxon>Streptomyces albidoflavus group</taxon>
    </lineage>
</organism>
<evidence type="ECO:0000313" key="2">
    <source>
        <dbReference type="EMBL" id="RZE26217.1"/>
    </source>
</evidence>
<dbReference type="Pfam" id="PF01844">
    <property type="entry name" value="HNH"/>
    <property type="match status" value="1"/>
</dbReference>
<evidence type="ECO:0000259" key="1">
    <source>
        <dbReference type="Pfam" id="PF01844"/>
    </source>
</evidence>
<dbReference type="GO" id="GO:0008270">
    <property type="term" value="F:zinc ion binding"/>
    <property type="evidence" value="ECO:0007669"/>
    <property type="project" value="InterPro"/>
</dbReference>
<dbReference type="InterPro" id="IPR002711">
    <property type="entry name" value="HNH"/>
</dbReference>
<dbReference type="CDD" id="cd00085">
    <property type="entry name" value="HNHc"/>
    <property type="match status" value="1"/>
</dbReference>
<evidence type="ECO:0000313" key="3">
    <source>
        <dbReference type="Proteomes" id="UP000292693"/>
    </source>
</evidence>